<keyword evidence="1" id="KW-1133">Transmembrane helix</keyword>
<feature type="transmembrane region" description="Helical" evidence="1">
    <location>
        <begin position="302"/>
        <end position="323"/>
    </location>
</feature>
<keyword evidence="1" id="KW-0472">Membrane</keyword>
<feature type="transmembrane region" description="Helical" evidence="1">
    <location>
        <begin position="121"/>
        <end position="143"/>
    </location>
</feature>
<keyword evidence="1" id="KW-0812">Transmembrane</keyword>
<evidence type="ECO:0000256" key="1">
    <source>
        <dbReference type="SAM" id="Phobius"/>
    </source>
</evidence>
<accession>A0ABS9UFN0</accession>
<evidence type="ECO:0000313" key="2">
    <source>
        <dbReference type="EMBL" id="MCH7323180.1"/>
    </source>
</evidence>
<keyword evidence="3" id="KW-1185">Reference proteome</keyword>
<sequence>MKLIEIYIQEVTRRLPEKLRADIALELRSTIEDMLPDNYREEDVKAVLNRLGNPVVLANGYKDQPMHLIGPRYFDVYTSLLKMILPIATVIALITIITQYFTDYSGEEAILTVVLSIIGKGIGTILEVGIQVFFWITLTFAMIERFDQDKEQQPLTSSLEKWTADDLKKVAYIPKKKAISKFEVFWGLMWTSIWATLYFYANQLVGIYEYNGDRLEFVMPALNQEVLLNYWPFVVIIVGAEIALALYKLFKQQWTIRIAFSNAVVQIISTIGFIIILVNPDLLNPTFIVYMADIFSVTSDRFNMWIIGGAIMISILSTVMAVYDGYKKASIRS</sequence>
<feature type="transmembrane region" description="Helical" evidence="1">
    <location>
        <begin position="184"/>
        <end position="208"/>
    </location>
</feature>
<dbReference type="Pfam" id="PF22564">
    <property type="entry name" value="HAAS"/>
    <property type="match status" value="1"/>
</dbReference>
<dbReference type="Proteomes" id="UP001316087">
    <property type="component" value="Unassembled WGS sequence"/>
</dbReference>
<dbReference type="RefSeq" id="WP_241370352.1">
    <property type="nucleotide sequence ID" value="NZ_JAKZFC010000006.1"/>
</dbReference>
<proteinExistence type="predicted"/>
<dbReference type="EMBL" id="JAKZFC010000006">
    <property type="protein sequence ID" value="MCH7323180.1"/>
    <property type="molecule type" value="Genomic_DNA"/>
</dbReference>
<feature type="transmembrane region" description="Helical" evidence="1">
    <location>
        <begin position="228"/>
        <end position="247"/>
    </location>
</feature>
<feature type="transmembrane region" description="Helical" evidence="1">
    <location>
        <begin position="259"/>
        <end position="282"/>
    </location>
</feature>
<name>A0ABS9UFN0_9BACL</name>
<evidence type="ECO:0008006" key="4">
    <source>
        <dbReference type="Google" id="ProtNLM"/>
    </source>
</evidence>
<comment type="caution">
    <text evidence="2">The sequence shown here is derived from an EMBL/GenBank/DDBJ whole genome shotgun (WGS) entry which is preliminary data.</text>
</comment>
<organism evidence="2 3">
    <name type="scientific">Solibacillus palustris</name>
    <dbReference type="NCBI Taxonomy" id="2908203"/>
    <lineage>
        <taxon>Bacteria</taxon>
        <taxon>Bacillati</taxon>
        <taxon>Bacillota</taxon>
        <taxon>Bacilli</taxon>
        <taxon>Bacillales</taxon>
        <taxon>Caryophanaceae</taxon>
        <taxon>Solibacillus</taxon>
    </lineage>
</organism>
<feature type="transmembrane region" description="Helical" evidence="1">
    <location>
        <begin position="80"/>
        <end position="101"/>
    </location>
</feature>
<gene>
    <name evidence="2" type="ORF">LZ480_14985</name>
</gene>
<protein>
    <recommendedName>
        <fullName evidence="4">ABC transporter permease</fullName>
    </recommendedName>
</protein>
<evidence type="ECO:0000313" key="3">
    <source>
        <dbReference type="Proteomes" id="UP001316087"/>
    </source>
</evidence>
<reference evidence="2 3" key="1">
    <citation type="submission" date="2022-03" db="EMBL/GenBank/DDBJ databases">
        <authorList>
            <person name="Jo J.-H."/>
            <person name="Im W.-T."/>
        </authorList>
    </citation>
    <scope>NUCLEOTIDE SEQUENCE [LARGE SCALE GENOMIC DNA]</scope>
    <source>
        <strain evidence="2 3">MA9</strain>
    </source>
</reference>